<feature type="region of interest" description="Disordered" evidence="1">
    <location>
        <begin position="818"/>
        <end position="845"/>
    </location>
</feature>
<dbReference type="Proteomes" id="UP000655420">
    <property type="component" value="Unassembled WGS sequence"/>
</dbReference>
<feature type="compositionally biased region" description="Basic and acidic residues" evidence="1">
    <location>
        <begin position="831"/>
        <end position="845"/>
    </location>
</feature>
<evidence type="ECO:0000256" key="1">
    <source>
        <dbReference type="SAM" id="MobiDB-lite"/>
    </source>
</evidence>
<name>A0A8J7MBF1_9RHOB</name>
<gene>
    <name evidence="2" type="ORF">H0I76_19020</name>
</gene>
<protein>
    <submittedName>
        <fullName evidence="2">Uncharacterized protein</fullName>
    </submittedName>
</protein>
<dbReference type="RefSeq" id="WP_200613717.1">
    <property type="nucleotide sequence ID" value="NZ_JAEHHL010000018.1"/>
</dbReference>
<organism evidence="2 3">
    <name type="scientific">Thermohalobaculum xanthum</name>
    <dbReference type="NCBI Taxonomy" id="2753746"/>
    <lineage>
        <taxon>Bacteria</taxon>
        <taxon>Pseudomonadati</taxon>
        <taxon>Pseudomonadota</taxon>
        <taxon>Alphaproteobacteria</taxon>
        <taxon>Rhodobacterales</taxon>
        <taxon>Paracoccaceae</taxon>
        <taxon>Thermohalobaculum</taxon>
    </lineage>
</organism>
<evidence type="ECO:0000313" key="2">
    <source>
        <dbReference type="EMBL" id="MBK0401295.1"/>
    </source>
</evidence>
<keyword evidence="3" id="KW-1185">Reference proteome</keyword>
<comment type="caution">
    <text evidence="2">The sequence shown here is derived from an EMBL/GenBank/DDBJ whole genome shotgun (WGS) entry which is preliminary data.</text>
</comment>
<reference evidence="2" key="1">
    <citation type="submission" date="2020-12" db="EMBL/GenBank/DDBJ databases">
        <title>Bacterial taxonomy.</title>
        <authorList>
            <person name="Pan X."/>
        </authorList>
    </citation>
    <scope>NUCLEOTIDE SEQUENCE</scope>
    <source>
        <strain evidence="2">M0105</strain>
    </source>
</reference>
<sequence length="1453" mass="163670">MTPFIDLGRRFRDLTPKELEDSDLLASLREHDLGPDVGWADLLRHSRVVLLAEAGAGKTREMVEQAKRLSREGRFAFFVALESLDRDPLHDLLSTTDEARFEAWRADGDAPAWFFLDAVDELKLTEGKLDRALLRLSKSISAHLGRARVVISCRPTDWRANLDLAIVEERLPVPERSAGASSQTAEDAFIETLRRDRGEAASQGDADEPEASSAIRTVTMLPMSDRQIRLYSEQSGVHDATAFLSEVSRQNAWTFARRPLDLGELIETWRSSGRLGTRAQQHEANVTAKLKDDPARRDRGVLTDAQAQVGAERLALALALTRTRILRTPDQPIDRSRDEGVLDPAANLRDWTEDERQALLRRALFDPATYGRVRFHHRSVQEYLAAQRLKTLREKGMSTKALFRLLFAERYGVKVVFPSMRAIAAWLALWDDSVRQELTRREPEALLSLGDPESLSISARAQLLNAFVDAYGEGGWRGLDLPVDEIRRLSHPELAPNVRKLWGDGPINSDVRGLLIEVIRQGPIESCADLAHSAALNVDWDDYHRIAAVRALIACGKEQIVREIAEDVLARPESWPDRVVHGLATKLFPAFVDVDELIELMERSREPKRTIGGFAWATREIVEALDQSSALAGKLRDRMADLIWRGRRAIPQNDCIRSKFDHLAAALAKLCERQLGATTTSVDPALIRACVIASRFGGDETGRREPIGKLRAHTESKAELRSAAFWAELAFMDEIRPTRDDWHRYFNAENESLIGHLTENDRLWLEAAVVDDTKPERRTVALHALIQLWHQRGRVAAERDALRALVNGDAILEELLKTRTSPPPRNMQSEALKRKSDKEKRKRAAREAQRLKDWQIWRQKLLADPAEAFSPAKQSTTIANLYSWLRSRGGSGGRYDVWDKAALLQAFGSEVAERAEEAFKSHWRTVTPQLPSARPEEERNTTPYSWIYGLCGVSAEADTPSWAVALSHCEARLASAYATLELNGFASFVYDLVAAHPVAVDEVIGGELTVEITSGGDPTTLPMLQDLAYAEEALKRLLLPRLLAVLRAWPSRFSEESGPRWAHHLEHVLRILGEVAGETNRQCVAQECETRYAAEPTGPLALVWLRGLFRLDAERGTEVVAQSLASDNHPEVRARAIATFAGLFGEREAVLFEIKDPGKRARALGNLVRSAYAFIRREDDHTHEGMYSPDTRDQAETARNFLLSTLLDTPGPEARRVVLELAAEPDFAHFPDRLRLLARQRTALDAEFPPYEATAIADLDSRYELPPHDRDGLFTVMLDRLEDLAHDLAHYDFTDRRTLRSITDEAEMQRTLAWRLDARSNAAYTVTREDEVAEQKRTDIRLSAVRGDQKAVIEVKIADARWSVSDLERALRNQLVGQYLRHELCKAGCLLLTYDGKKKYWINKDTRKRIRFAELIGYLSEQAKAIEAEQCSELRLSVFGLDLTDPHLPAAHR</sequence>
<accession>A0A8J7MBF1</accession>
<dbReference type="EMBL" id="JAEHHL010000018">
    <property type="protein sequence ID" value="MBK0401295.1"/>
    <property type="molecule type" value="Genomic_DNA"/>
</dbReference>
<proteinExistence type="predicted"/>
<evidence type="ECO:0000313" key="3">
    <source>
        <dbReference type="Proteomes" id="UP000655420"/>
    </source>
</evidence>